<evidence type="ECO:0000259" key="2">
    <source>
        <dbReference type="Pfam" id="PF14730"/>
    </source>
</evidence>
<dbReference type="AlphaFoldDB" id="A0A5B8UZ49"/>
<accession>A0A5B8UZ49</accession>
<feature type="chain" id="PRO_5022845946" evidence="1">
    <location>
        <begin position="20"/>
        <end position="192"/>
    </location>
</feature>
<proteinExistence type="predicted"/>
<feature type="signal peptide" evidence="1">
    <location>
        <begin position="1"/>
        <end position="19"/>
    </location>
</feature>
<name>A0A5B8UZ49_9SPHI</name>
<dbReference type="RefSeq" id="WP_147032598.1">
    <property type="nucleotide sequence ID" value="NZ_CP042436.1"/>
</dbReference>
<evidence type="ECO:0000256" key="1">
    <source>
        <dbReference type="SAM" id="SignalP"/>
    </source>
</evidence>
<dbReference type="OrthoDB" id="794676at2"/>
<reference evidence="3 4" key="1">
    <citation type="journal article" date="2017" name="Curr. Microbiol.">
        <title>Mucilaginibacter ginsenosidivorans sp. nov., Isolated from Soil of Ginseng Field.</title>
        <authorList>
            <person name="Kim M.M."/>
            <person name="Siddiqi M.Z."/>
            <person name="Im W.T."/>
        </authorList>
    </citation>
    <scope>NUCLEOTIDE SEQUENCE [LARGE SCALE GENOMIC DNA]</scope>
    <source>
        <strain evidence="3 4">Gsoil 3017</strain>
    </source>
</reference>
<organism evidence="3 4">
    <name type="scientific">Mucilaginibacter ginsenosidivorans</name>
    <dbReference type="NCBI Taxonomy" id="398053"/>
    <lineage>
        <taxon>Bacteria</taxon>
        <taxon>Pseudomonadati</taxon>
        <taxon>Bacteroidota</taxon>
        <taxon>Sphingobacteriia</taxon>
        <taxon>Sphingobacteriales</taxon>
        <taxon>Sphingobacteriaceae</taxon>
        <taxon>Mucilaginibacter</taxon>
    </lineage>
</organism>
<dbReference type="Pfam" id="PF14730">
    <property type="entry name" value="DUF4468"/>
    <property type="match status" value="1"/>
</dbReference>
<feature type="domain" description="DUF4468" evidence="2">
    <location>
        <begin position="47"/>
        <end position="115"/>
    </location>
</feature>
<keyword evidence="1" id="KW-0732">Signal</keyword>
<gene>
    <name evidence="3" type="ORF">FRZ54_16060</name>
</gene>
<evidence type="ECO:0000313" key="4">
    <source>
        <dbReference type="Proteomes" id="UP000321479"/>
    </source>
</evidence>
<keyword evidence="4" id="KW-1185">Reference proteome</keyword>
<protein>
    <submittedName>
        <fullName evidence="3">DUF4468 domain-containing protein</fullName>
    </submittedName>
</protein>
<evidence type="ECO:0000313" key="3">
    <source>
        <dbReference type="EMBL" id="QEC64025.1"/>
    </source>
</evidence>
<sequence>MKRILIFLACLFVLQVANAQKSLLSVNEQNKYIYYQVVDLPGAGADSLTKKASTFAIDNKLKGKLAADTTFVIHDKFLTHSSLSFSKHENGEIACTFTIQCKDSKYRFWFTDFVFTPYERDRYGAFVPSSGKEVSLDDASSKLEKKELSGYLDQTGAYCQQLGSKLKEYMAQNHIMKKTTAPVVKKIVTDKW</sequence>
<dbReference type="InterPro" id="IPR027823">
    <property type="entry name" value="DUF4468"/>
</dbReference>
<dbReference type="EMBL" id="CP042436">
    <property type="protein sequence ID" value="QEC64025.1"/>
    <property type="molecule type" value="Genomic_DNA"/>
</dbReference>
<dbReference type="Proteomes" id="UP000321479">
    <property type="component" value="Chromosome"/>
</dbReference>
<dbReference type="KEGG" id="mgin:FRZ54_16060"/>